<evidence type="ECO:0000313" key="1">
    <source>
        <dbReference type="EMBL" id="GBF50178.1"/>
    </source>
</evidence>
<protein>
    <recommendedName>
        <fullName evidence="3">Polyketide cyclase/dehydrase and lipid transport</fullName>
    </recommendedName>
</protein>
<keyword evidence="2" id="KW-1185">Reference proteome</keyword>
<dbReference type="AlphaFoldDB" id="A0A2P2DZW5"/>
<dbReference type="Proteomes" id="UP000245133">
    <property type="component" value="Unassembled WGS sequence"/>
</dbReference>
<accession>A0A2P2DZW5</accession>
<organism evidence="1 2">
    <name type="scientific">Leptospira ryugenii</name>
    <dbReference type="NCBI Taxonomy" id="1917863"/>
    <lineage>
        <taxon>Bacteria</taxon>
        <taxon>Pseudomonadati</taxon>
        <taxon>Spirochaetota</taxon>
        <taxon>Spirochaetia</taxon>
        <taxon>Leptospirales</taxon>
        <taxon>Leptospiraceae</taxon>
        <taxon>Leptospira</taxon>
    </lineage>
</organism>
<evidence type="ECO:0008006" key="3">
    <source>
        <dbReference type="Google" id="ProtNLM"/>
    </source>
</evidence>
<proteinExistence type="predicted"/>
<sequence length="142" mass="16415">MISKSYSYITKEIGAEEIWKVVSNINKWTEWDKTLKFAKIDGEFKAGNFFTIQPTNGPKVKILLVDVKPSEYFKDLTRFPFAKMYGEHFYEQTKEGLKITITMSISGILSSFWNHIVMKDIVSHLPEDIEAQIIEAKKIKSS</sequence>
<evidence type="ECO:0000313" key="2">
    <source>
        <dbReference type="Proteomes" id="UP000245133"/>
    </source>
</evidence>
<dbReference type="EMBL" id="BFBB01000004">
    <property type="protein sequence ID" value="GBF50178.1"/>
    <property type="molecule type" value="Genomic_DNA"/>
</dbReference>
<dbReference type="InterPro" id="IPR023393">
    <property type="entry name" value="START-like_dom_sf"/>
</dbReference>
<comment type="caution">
    <text evidence="1">The sequence shown here is derived from an EMBL/GenBank/DDBJ whole genome shotgun (WGS) entry which is preliminary data.</text>
</comment>
<reference evidence="1 2" key="1">
    <citation type="submission" date="2018-02" db="EMBL/GenBank/DDBJ databases">
        <title>Novel Leptospira species isolated from soil and water in Japan.</title>
        <authorList>
            <person name="Nakao R."/>
            <person name="Masuzawa T."/>
        </authorList>
    </citation>
    <scope>NUCLEOTIDE SEQUENCE [LARGE SCALE GENOMIC DNA]</scope>
    <source>
        <strain evidence="1 2">YH101</strain>
    </source>
</reference>
<dbReference type="Gene3D" id="3.30.530.20">
    <property type="match status" value="1"/>
</dbReference>
<dbReference type="OrthoDB" id="9810827at2"/>
<dbReference type="SUPFAM" id="SSF55961">
    <property type="entry name" value="Bet v1-like"/>
    <property type="match status" value="1"/>
</dbReference>
<dbReference type="RefSeq" id="WP_108975868.1">
    <property type="nucleotide sequence ID" value="NZ_BFBB01000004.1"/>
</dbReference>
<gene>
    <name evidence="1" type="ORF">LPTSP4_17020</name>
</gene>
<name>A0A2P2DZW5_9LEPT</name>